<dbReference type="EMBL" id="UXSR01005309">
    <property type="protein sequence ID" value="VDD80937.1"/>
    <property type="molecule type" value="Genomic_DNA"/>
</dbReference>
<evidence type="ECO:0000313" key="8">
    <source>
        <dbReference type="EMBL" id="VDD80937.1"/>
    </source>
</evidence>
<dbReference type="Gene3D" id="1.10.287.600">
    <property type="entry name" value="Helix hairpin bin"/>
    <property type="match status" value="1"/>
</dbReference>
<dbReference type="AlphaFoldDB" id="A0A0R3UHU0"/>
<reference evidence="8 9" key="1">
    <citation type="submission" date="2018-10" db="EMBL/GenBank/DDBJ databases">
        <authorList>
            <consortium name="Pathogen Informatics"/>
        </authorList>
    </citation>
    <scope>NUCLEOTIDE SEQUENCE [LARGE SCALE GENOMIC DNA]</scope>
</reference>
<dbReference type="Gene3D" id="3.40.50.1440">
    <property type="entry name" value="Tubulin/FtsZ, GTPase domain"/>
    <property type="match status" value="1"/>
</dbReference>
<evidence type="ECO:0000256" key="3">
    <source>
        <dbReference type="ARBA" id="ARBA00022741"/>
    </source>
</evidence>
<dbReference type="InterPro" id="IPR008280">
    <property type="entry name" value="Tub_FtsZ_C"/>
</dbReference>
<dbReference type="GO" id="GO:0016787">
    <property type="term" value="F:hydrolase activity"/>
    <property type="evidence" value="ECO:0007669"/>
    <property type="project" value="UniProtKB-KW"/>
</dbReference>
<dbReference type="InterPro" id="IPR000217">
    <property type="entry name" value="Tubulin"/>
</dbReference>
<dbReference type="SUPFAM" id="SSF55307">
    <property type="entry name" value="Tubulin C-terminal domain-like"/>
    <property type="match status" value="1"/>
</dbReference>
<dbReference type="InterPro" id="IPR002452">
    <property type="entry name" value="Alpha_tubulin"/>
</dbReference>
<dbReference type="STRING" id="53468.A0A0R3UHU0"/>
<evidence type="ECO:0000256" key="5">
    <source>
        <dbReference type="ARBA" id="ARBA00023134"/>
    </source>
</evidence>
<keyword evidence="2" id="KW-0493">Microtubule</keyword>
<dbReference type="InterPro" id="IPR018316">
    <property type="entry name" value="Tubulin/FtsZ_2-layer-sand-dom"/>
</dbReference>
<dbReference type="GO" id="GO:0005525">
    <property type="term" value="F:GTP binding"/>
    <property type="evidence" value="ECO:0007669"/>
    <property type="project" value="UniProtKB-KW"/>
</dbReference>
<evidence type="ECO:0000256" key="1">
    <source>
        <dbReference type="ARBA" id="ARBA00009636"/>
    </source>
</evidence>
<dbReference type="PANTHER" id="PTHR11588">
    <property type="entry name" value="TUBULIN"/>
    <property type="match status" value="1"/>
</dbReference>
<dbReference type="PRINTS" id="PR01161">
    <property type="entry name" value="TUBULIN"/>
</dbReference>
<feature type="domain" description="Tubulin/FtsZ GTPase" evidence="7">
    <location>
        <begin position="76"/>
        <end position="270"/>
    </location>
</feature>
<dbReference type="SMART" id="SM00864">
    <property type="entry name" value="Tubulin"/>
    <property type="match status" value="1"/>
</dbReference>
<dbReference type="Pfam" id="PF03953">
    <property type="entry name" value="Tubulin_C"/>
    <property type="match status" value="1"/>
</dbReference>
<dbReference type="GO" id="GO:0007017">
    <property type="term" value="P:microtubule-based process"/>
    <property type="evidence" value="ECO:0007669"/>
    <property type="project" value="InterPro"/>
</dbReference>
<organism evidence="8 9">
    <name type="scientific">Mesocestoides corti</name>
    <name type="common">Flatworm</name>
    <dbReference type="NCBI Taxonomy" id="53468"/>
    <lineage>
        <taxon>Eukaryota</taxon>
        <taxon>Metazoa</taxon>
        <taxon>Spiralia</taxon>
        <taxon>Lophotrochozoa</taxon>
        <taxon>Platyhelminthes</taxon>
        <taxon>Cestoda</taxon>
        <taxon>Eucestoda</taxon>
        <taxon>Cyclophyllidea</taxon>
        <taxon>Mesocestoididae</taxon>
        <taxon>Mesocestoides</taxon>
    </lineage>
</organism>
<evidence type="ECO:0000259" key="7">
    <source>
        <dbReference type="SMART" id="SM00864"/>
    </source>
</evidence>
<comment type="similarity">
    <text evidence="1">Belongs to the tubulin family.</text>
</comment>
<evidence type="ECO:0000256" key="6">
    <source>
        <dbReference type="ARBA" id="ARBA00049117"/>
    </source>
</evidence>
<dbReference type="Proteomes" id="UP000267029">
    <property type="component" value="Unassembled WGS sequence"/>
</dbReference>
<dbReference type="OrthoDB" id="6233924at2759"/>
<name>A0A0R3UHU0_MESCO</name>
<dbReference type="GO" id="GO:0005200">
    <property type="term" value="F:structural constituent of cytoskeleton"/>
    <property type="evidence" value="ECO:0007669"/>
    <property type="project" value="InterPro"/>
</dbReference>
<evidence type="ECO:0000313" key="9">
    <source>
        <dbReference type="Proteomes" id="UP000267029"/>
    </source>
</evidence>
<keyword evidence="9" id="KW-1185">Reference proteome</keyword>
<dbReference type="InterPro" id="IPR037103">
    <property type="entry name" value="Tubulin/FtsZ-like_C"/>
</dbReference>
<accession>A0A0R3UHU0</accession>
<dbReference type="Pfam" id="PF00091">
    <property type="entry name" value="Tubulin"/>
    <property type="match status" value="1"/>
</dbReference>
<dbReference type="Gene3D" id="3.30.1330.20">
    <property type="entry name" value="Tubulin/FtsZ, C-terminal domain"/>
    <property type="match status" value="1"/>
</dbReference>
<protein>
    <recommendedName>
        <fullName evidence="7">Tubulin/FtsZ GTPase domain-containing protein</fullName>
    </recommendedName>
</protein>
<evidence type="ECO:0000256" key="4">
    <source>
        <dbReference type="ARBA" id="ARBA00022801"/>
    </source>
</evidence>
<dbReference type="PRINTS" id="PR01162">
    <property type="entry name" value="ALPHATUBULIN"/>
</dbReference>
<dbReference type="CDD" id="cd02186">
    <property type="entry name" value="alpha_tubulin"/>
    <property type="match status" value="1"/>
</dbReference>
<keyword evidence="3" id="KW-0547">Nucleotide-binding</keyword>
<gene>
    <name evidence="8" type="ORF">MCOS_LOCUS6940</name>
</gene>
<dbReference type="InterPro" id="IPR003008">
    <property type="entry name" value="Tubulin_FtsZ_GTPase"/>
</dbReference>
<proteinExistence type="inferred from homology"/>
<dbReference type="GO" id="GO:0005874">
    <property type="term" value="C:microtubule"/>
    <property type="evidence" value="ECO:0007669"/>
    <property type="project" value="UniProtKB-KW"/>
</dbReference>
<dbReference type="InterPro" id="IPR036525">
    <property type="entry name" value="Tubulin/FtsZ_GTPase_sf"/>
</dbReference>
<evidence type="ECO:0000256" key="2">
    <source>
        <dbReference type="ARBA" id="ARBA00022701"/>
    </source>
</evidence>
<dbReference type="InterPro" id="IPR023123">
    <property type="entry name" value="Tubulin_C"/>
</dbReference>
<keyword evidence="5" id="KW-0342">GTP-binding</keyword>
<dbReference type="SUPFAM" id="SSF52490">
    <property type="entry name" value="Tubulin nucleotide-binding domain-like"/>
    <property type="match status" value="1"/>
</dbReference>
<sequence>MRTKTLPHGIGSFCGSGILQLKFQGELVQIFVGQGGAQIADACWELFTQEHFISPNGELTICALDQKQGDGDATPFFTLSQRGFYIPRTVIVDTEPSVLDEIRQGIYRSLFHPNSLLSGNEDAASNFARGYYGAPPQLLEASYNQLRHLVEGCDNLQGINLYRTYGGGTGGGFACKLIEHAAEEFNKISRMDFGVMPSVTLSAGPVEPYNAVLSSQVPTEYVNLASLVDNKALQRICCSLLKIQKPSFTNLNRIIAQCVSGLTATFRFEGPTSVNMTDLHTNLVPYPDAHFAMIGFAPFLDLESACRGPKSYMSGIDDTNRRFFHIWEETDTTSLTESVFSSENQLIYNTDGPKVYLSCCLFYRGNASVRDVSACIDDMRSTSKLPFVDWCPTGFKVGISYQPMTIIEASRIGPSDTSVMALHNSTLFKAPIHEVTYAVDILMKRRAFLHWFLAEGLEFDEIQHSLTTLQNLEADYDSVIWTFLNTLLIAIK</sequence>
<comment type="catalytic activity">
    <reaction evidence="6">
        <text>GTP + H2O = GDP + phosphate + H(+)</text>
        <dbReference type="Rhea" id="RHEA:19669"/>
        <dbReference type="ChEBI" id="CHEBI:15377"/>
        <dbReference type="ChEBI" id="CHEBI:15378"/>
        <dbReference type="ChEBI" id="CHEBI:37565"/>
        <dbReference type="ChEBI" id="CHEBI:43474"/>
        <dbReference type="ChEBI" id="CHEBI:58189"/>
    </reaction>
    <physiologicalReaction direction="left-to-right" evidence="6">
        <dbReference type="Rhea" id="RHEA:19670"/>
    </physiologicalReaction>
</comment>
<keyword evidence="4" id="KW-0378">Hydrolase</keyword>